<keyword evidence="3" id="KW-1185">Reference proteome</keyword>
<organism evidence="2 3">
    <name type="scientific">Croceimicrobium hydrocarbonivorans</name>
    <dbReference type="NCBI Taxonomy" id="2761580"/>
    <lineage>
        <taxon>Bacteria</taxon>
        <taxon>Pseudomonadati</taxon>
        <taxon>Bacteroidota</taxon>
        <taxon>Flavobacteriia</taxon>
        <taxon>Flavobacteriales</taxon>
        <taxon>Owenweeksiaceae</taxon>
        <taxon>Croceimicrobium</taxon>
    </lineage>
</organism>
<dbReference type="InterPro" id="IPR058512">
    <property type="entry name" value="DUF8199"/>
</dbReference>
<dbReference type="RefSeq" id="WP_210758736.1">
    <property type="nucleotide sequence ID" value="NZ_CP060139.1"/>
</dbReference>
<dbReference type="Proteomes" id="UP000516305">
    <property type="component" value="Chromosome"/>
</dbReference>
<proteinExistence type="predicted"/>
<dbReference type="NCBIfam" id="NF047658">
    <property type="entry name" value="HYC_CC_PP"/>
    <property type="match status" value="1"/>
</dbReference>
<feature type="signal peptide" evidence="1">
    <location>
        <begin position="1"/>
        <end position="21"/>
    </location>
</feature>
<dbReference type="Pfam" id="PF26622">
    <property type="entry name" value="DUF8199"/>
    <property type="match status" value="1"/>
</dbReference>
<dbReference type="AlphaFoldDB" id="A0A7H0VEQ7"/>
<dbReference type="InterPro" id="IPR058060">
    <property type="entry name" value="HYC_CC_PP"/>
</dbReference>
<evidence type="ECO:0008006" key="4">
    <source>
        <dbReference type="Google" id="ProtNLM"/>
    </source>
</evidence>
<dbReference type="EMBL" id="CP060139">
    <property type="protein sequence ID" value="QNR24205.1"/>
    <property type="molecule type" value="Genomic_DNA"/>
</dbReference>
<evidence type="ECO:0000313" key="2">
    <source>
        <dbReference type="EMBL" id="QNR24205.1"/>
    </source>
</evidence>
<evidence type="ECO:0000256" key="1">
    <source>
        <dbReference type="SAM" id="SignalP"/>
    </source>
</evidence>
<reference evidence="2 3" key="1">
    <citation type="submission" date="2020-08" db="EMBL/GenBank/DDBJ databases">
        <title>Croceimicrobium hydrocarbonivorans gen. nov., sp. nov., a novel marine bacterium isolated from a bacterial consortium that degrades polyethylene terephthalate.</title>
        <authorList>
            <person name="Liu R."/>
        </authorList>
    </citation>
    <scope>NUCLEOTIDE SEQUENCE [LARGE SCALE GENOMIC DNA]</scope>
    <source>
        <strain evidence="2 3">A20-9</strain>
    </source>
</reference>
<gene>
    <name evidence="2" type="ORF">H4K34_17830</name>
</gene>
<keyword evidence="1" id="KW-0732">Signal</keyword>
<evidence type="ECO:0000313" key="3">
    <source>
        <dbReference type="Proteomes" id="UP000516305"/>
    </source>
</evidence>
<sequence>MKRIISISLALLMLVSSVGFSMNTHFCGGVAVETSFSIGLHNPDCGMSDMDGDCKKEPSSEEQVKPKPCCENQHEVLQLDENANLQAFSVDVNPVFFVAFIHTYVQPILFADQAFVHNTYYSPPIPDKDIQVLFQTFLI</sequence>
<accession>A0A7H0VEQ7</accession>
<protein>
    <recommendedName>
        <fullName evidence="4">Secreted protein</fullName>
    </recommendedName>
</protein>
<dbReference type="KEGG" id="chyd:H4K34_17830"/>
<name>A0A7H0VEQ7_9FLAO</name>
<feature type="chain" id="PRO_5028938046" description="Secreted protein" evidence="1">
    <location>
        <begin position="22"/>
        <end position="139"/>
    </location>
</feature>